<dbReference type="FunFam" id="3.20.20.70:FF:000024">
    <property type="entry name" value="Indole-3-glycerol phosphate synthase"/>
    <property type="match status" value="1"/>
</dbReference>
<dbReference type="AlphaFoldDB" id="A0A6N9R3G4"/>
<dbReference type="GO" id="GO:0004425">
    <property type="term" value="F:indole-3-glycerol-phosphate synthase activity"/>
    <property type="evidence" value="ECO:0007669"/>
    <property type="project" value="UniProtKB-UniRule"/>
</dbReference>
<evidence type="ECO:0000256" key="8">
    <source>
        <dbReference type="ARBA" id="ARBA00023239"/>
    </source>
</evidence>
<evidence type="ECO:0000313" key="12">
    <source>
        <dbReference type="Proteomes" id="UP000471026"/>
    </source>
</evidence>
<evidence type="ECO:0000256" key="3">
    <source>
        <dbReference type="ARBA" id="ARBA00008737"/>
    </source>
</evidence>
<protein>
    <recommendedName>
        <fullName evidence="9">Indole-3-glycerol phosphate synthase</fullName>
        <shortName evidence="9">IGPS</shortName>
        <ecNumber evidence="9">4.1.1.48</ecNumber>
    </recommendedName>
</protein>
<dbReference type="RefSeq" id="WP_162230409.1">
    <property type="nucleotide sequence ID" value="NZ_WMHZ01000034.1"/>
</dbReference>
<dbReference type="NCBIfam" id="NF001377">
    <property type="entry name" value="PRK00278.2-4"/>
    <property type="match status" value="1"/>
</dbReference>
<keyword evidence="6 9" id="KW-0822">Tryptophan biosynthesis</keyword>
<evidence type="ECO:0000256" key="4">
    <source>
        <dbReference type="ARBA" id="ARBA00022605"/>
    </source>
</evidence>
<dbReference type="PROSITE" id="PS00614">
    <property type="entry name" value="IGPS"/>
    <property type="match status" value="1"/>
</dbReference>
<dbReference type="CDD" id="cd00331">
    <property type="entry name" value="IGPS"/>
    <property type="match status" value="1"/>
</dbReference>
<dbReference type="Proteomes" id="UP000471026">
    <property type="component" value="Unassembled WGS sequence"/>
</dbReference>
<dbReference type="InterPro" id="IPR013798">
    <property type="entry name" value="Indole-3-glycerol_P_synth_dom"/>
</dbReference>
<comment type="caution">
    <text evidence="11">The sequence shown here is derived from an EMBL/GenBank/DDBJ whole genome shotgun (WGS) entry which is preliminary data.</text>
</comment>
<gene>
    <name evidence="9 11" type="primary">trpC</name>
    <name evidence="11" type="ORF">GKZ75_13210</name>
</gene>
<dbReference type="PANTHER" id="PTHR22854">
    <property type="entry name" value="TRYPTOPHAN BIOSYNTHESIS PROTEIN"/>
    <property type="match status" value="1"/>
</dbReference>
<evidence type="ECO:0000256" key="7">
    <source>
        <dbReference type="ARBA" id="ARBA00023141"/>
    </source>
</evidence>
<sequence length="267" mass="28753">MSILEDIKSYKITEVADAKEHTPVQELRARVTNAPRPRSLEKSLRTAATRGFGLIAEIKRSSPTRGELRPGLDPADCARAFEAGGAAALSVLTDHRSFNGSFADLTAAREATSMPVLRKDFIVDEYQVLESRARSADAILLIMEILDPRQAADLNAFAQDLGLEVVVETHTAVQVEAALSFGAAMIGINNRDLHTFTADLSTSVELAKRCPSGTLVISESGLSRRGDLEFLAANGIHACLIGESLITQPDLTEAVRSILPTTPQETE</sequence>
<organism evidence="11 12">
    <name type="scientific">Kocuria marina subsp. indica</name>
    <dbReference type="NCBI Taxonomy" id="1049583"/>
    <lineage>
        <taxon>Bacteria</taxon>
        <taxon>Bacillati</taxon>
        <taxon>Actinomycetota</taxon>
        <taxon>Actinomycetes</taxon>
        <taxon>Micrococcales</taxon>
        <taxon>Micrococcaceae</taxon>
        <taxon>Kocuria</taxon>
    </lineage>
</organism>
<keyword evidence="4 9" id="KW-0028">Amino-acid biosynthesis</keyword>
<dbReference type="EMBL" id="WMHZ01000034">
    <property type="protein sequence ID" value="NDO79151.1"/>
    <property type="molecule type" value="Genomic_DNA"/>
</dbReference>
<name>A0A6N9R3G4_9MICC</name>
<dbReference type="InterPro" id="IPR000719">
    <property type="entry name" value="Prot_kinase_dom"/>
</dbReference>
<evidence type="ECO:0000256" key="5">
    <source>
        <dbReference type="ARBA" id="ARBA00022793"/>
    </source>
</evidence>
<comment type="pathway">
    <text evidence="2 9">Amino-acid biosynthesis; L-tryptophan biosynthesis; L-tryptophan from chorismate: step 4/5.</text>
</comment>
<accession>A0A6N9R3G4</accession>
<dbReference type="HAMAP" id="MF_00134_B">
    <property type="entry name" value="IGPS_B"/>
    <property type="match status" value="1"/>
</dbReference>
<dbReference type="GO" id="GO:0000162">
    <property type="term" value="P:L-tryptophan biosynthetic process"/>
    <property type="evidence" value="ECO:0007669"/>
    <property type="project" value="UniProtKB-UniRule"/>
</dbReference>
<evidence type="ECO:0000313" key="11">
    <source>
        <dbReference type="EMBL" id="NDO79151.1"/>
    </source>
</evidence>
<keyword evidence="5 9" id="KW-0210">Decarboxylase</keyword>
<dbReference type="Gene3D" id="3.20.20.70">
    <property type="entry name" value="Aldolase class I"/>
    <property type="match status" value="1"/>
</dbReference>
<reference evidence="11 12" key="1">
    <citation type="submission" date="2019-11" db="EMBL/GenBank/DDBJ databases">
        <title>Draft genome sequence of Kocuria indica DP-K7, a methyl red degrading Actinobacterium.</title>
        <authorList>
            <person name="Kumaran S."/>
            <person name="Tischler D."/>
            <person name="Ngo A.C.R."/>
            <person name="Schultes F."/>
        </authorList>
    </citation>
    <scope>NUCLEOTIDE SEQUENCE [LARGE SCALE GENOMIC DNA]</scope>
    <source>
        <strain evidence="11 12">DP-K7</strain>
    </source>
</reference>
<evidence type="ECO:0000259" key="10">
    <source>
        <dbReference type="PROSITE" id="PS50011"/>
    </source>
</evidence>
<proteinExistence type="inferred from homology"/>
<dbReference type="EC" id="4.1.1.48" evidence="9"/>
<keyword evidence="8 9" id="KW-0456">Lyase</keyword>
<evidence type="ECO:0000256" key="1">
    <source>
        <dbReference type="ARBA" id="ARBA00001633"/>
    </source>
</evidence>
<dbReference type="Pfam" id="PF00218">
    <property type="entry name" value="IGPS"/>
    <property type="match status" value="1"/>
</dbReference>
<dbReference type="InterPro" id="IPR011060">
    <property type="entry name" value="RibuloseP-bd_barrel"/>
</dbReference>
<evidence type="ECO:0000256" key="6">
    <source>
        <dbReference type="ARBA" id="ARBA00022822"/>
    </source>
</evidence>
<evidence type="ECO:0000256" key="2">
    <source>
        <dbReference type="ARBA" id="ARBA00004696"/>
    </source>
</evidence>
<dbReference type="SUPFAM" id="SSF51366">
    <property type="entry name" value="Ribulose-phoshate binding barrel"/>
    <property type="match status" value="1"/>
</dbReference>
<keyword evidence="7 9" id="KW-0057">Aromatic amino acid biosynthesis</keyword>
<dbReference type="GO" id="GO:0004640">
    <property type="term" value="F:phosphoribosylanthranilate isomerase activity"/>
    <property type="evidence" value="ECO:0007669"/>
    <property type="project" value="TreeGrafter"/>
</dbReference>
<dbReference type="GO" id="GO:0004672">
    <property type="term" value="F:protein kinase activity"/>
    <property type="evidence" value="ECO:0007669"/>
    <property type="project" value="InterPro"/>
</dbReference>
<comment type="similarity">
    <text evidence="3 9">Belongs to the TrpC family.</text>
</comment>
<dbReference type="InterPro" id="IPR001468">
    <property type="entry name" value="Indole-3-GlycerolPSynthase_CS"/>
</dbReference>
<dbReference type="InterPro" id="IPR045186">
    <property type="entry name" value="Indole-3-glycerol_P_synth"/>
</dbReference>
<dbReference type="PROSITE" id="PS50011">
    <property type="entry name" value="PROTEIN_KINASE_DOM"/>
    <property type="match status" value="1"/>
</dbReference>
<feature type="domain" description="Protein kinase" evidence="10">
    <location>
        <begin position="41"/>
        <end position="267"/>
    </location>
</feature>
<dbReference type="InterPro" id="IPR013785">
    <property type="entry name" value="Aldolase_TIM"/>
</dbReference>
<dbReference type="PANTHER" id="PTHR22854:SF2">
    <property type="entry name" value="INDOLE-3-GLYCEROL-PHOSPHATE SYNTHASE"/>
    <property type="match status" value="1"/>
</dbReference>
<dbReference type="GO" id="GO:0005524">
    <property type="term" value="F:ATP binding"/>
    <property type="evidence" value="ECO:0007669"/>
    <property type="project" value="InterPro"/>
</dbReference>
<evidence type="ECO:0000256" key="9">
    <source>
        <dbReference type="HAMAP-Rule" id="MF_00134"/>
    </source>
</evidence>
<comment type="catalytic activity">
    <reaction evidence="1 9">
        <text>1-(2-carboxyphenylamino)-1-deoxy-D-ribulose 5-phosphate + H(+) = (1S,2R)-1-C-(indol-3-yl)glycerol 3-phosphate + CO2 + H2O</text>
        <dbReference type="Rhea" id="RHEA:23476"/>
        <dbReference type="ChEBI" id="CHEBI:15377"/>
        <dbReference type="ChEBI" id="CHEBI:15378"/>
        <dbReference type="ChEBI" id="CHEBI:16526"/>
        <dbReference type="ChEBI" id="CHEBI:58613"/>
        <dbReference type="ChEBI" id="CHEBI:58866"/>
        <dbReference type="EC" id="4.1.1.48"/>
    </reaction>
</comment>
<dbReference type="UniPathway" id="UPA00035">
    <property type="reaction ID" value="UER00043"/>
</dbReference>